<evidence type="ECO:0000259" key="1">
    <source>
        <dbReference type="Pfam" id="PF13546"/>
    </source>
</evidence>
<organism evidence="2 3">
    <name type="scientific">Streptosporangium album</name>
    <dbReference type="NCBI Taxonomy" id="47479"/>
    <lineage>
        <taxon>Bacteria</taxon>
        <taxon>Bacillati</taxon>
        <taxon>Actinomycetota</taxon>
        <taxon>Actinomycetes</taxon>
        <taxon>Streptosporangiales</taxon>
        <taxon>Streptosporangiaceae</taxon>
        <taxon>Streptosporangium</taxon>
    </lineage>
</organism>
<dbReference type="Pfam" id="PF13546">
    <property type="entry name" value="DDE_5"/>
    <property type="match status" value="1"/>
</dbReference>
<dbReference type="AlphaFoldDB" id="A0A7W7S3P1"/>
<dbReference type="RefSeq" id="WP_184759195.1">
    <property type="nucleotide sequence ID" value="NZ_BAABEK010000098.1"/>
</dbReference>
<feature type="domain" description="Transposase IS701-like DDE" evidence="1">
    <location>
        <begin position="32"/>
        <end position="115"/>
    </location>
</feature>
<reference evidence="2 3" key="1">
    <citation type="submission" date="2020-08" db="EMBL/GenBank/DDBJ databases">
        <title>Sequencing the genomes of 1000 actinobacteria strains.</title>
        <authorList>
            <person name="Klenk H.-P."/>
        </authorList>
    </citation>
    <scope>NUCLEOTIDE SEQUENCE [LARGE SCALE GENOMIC DNA]</scope>
    <source>
        <strain evidence="2 3">DSM 43023</strain>
    </source>
</reference>
<evidence type="ECO:0000313" key="2">
    <source>
        <dbReference type="EMBL" id="MBB4943344.1"/>
    </source>
</evidence>
<keyword evidence="3" id="KW-1185">Reference proteome</keyword>
<proteinExistence type="predicted"/>
<accession>A0A7W7S3P1</accession>
<dbReference type="InterPro" id="IPR038721">
    <property type="entry name" value="IS701-like_DDE_dom"/>
</dbReference>
<comment type="caution">
    <text evidence="2">The sequence shown here is derived from an EMBL/GenBank/DDBJ whole genome shotgun (WGS) entry which is preliminary data.</text>
</comment>
<name>A0A7W7S3P1_9ACTN</name>
<dbReference type="Proteomes" id="UP000534286">
    <property type="component" value="Unassembled WGS sequence"/>
</dbReference>
<dbReference type="EMBL" id="JACHJU010000005">
    <property type="protein sequence ID" value="MBB4943344.1"/>
    <property type="molecule type" value="Genomic_DNA"/>
</dbReference>
<protein>
    <recommendedName>
        <fullName evidence="1">Transposase IS701-like DDE domain-containing protein</fullName>
    </recommendedName>
</protein>
<sequence>MTAPAGNVGTSGRPDLERLIAFRKRFHTVCRRRADALFELTDAVLCAQSPVRSPVDLSMEPEFHRRHGSVYDASAKGRIDPSGLRRLPLGVSSAARVGEPPMFAIDVTPQARPGPGKPLSPYRVRLGFRRLRAKLGTPASK</sequence>
<evidence type="ECO:0000313" key="3">
    <source>
        <dbReference type="Proteomes" id="UP000534286"/>
    </source>
</evidence>
<gene>
    <name evidence="2" type="ORF">FHR32_007744</name>
</gene>